<sequence length="46" mass="4970">MSAIGILIFLTAVGVALLVGYIVNDFVGRWKAGEHEPARGKDDRGR</sequence>
<dbReference type="Proteomes" id="UP001177120">
    <property type="component" value="Unassembled WGS sequence"/>
</dbReference>
<keyword evidence="1" id="KW-1133">Transmembrane helix</keyword>
<reference evidence="2" key="1">
    <citation type="journal article" date="2024" name="Int. J. Syst. Evol. Microbiol.">
        <title>Polycladomyces zharkentensis sp. nov., a novel thermophilic cellulose- and starch-degrading member of the Bacillota from a geothermal aquifer in Kazakhstan.</title>
        <authorList>
            <person name="Mashzhan A."/>
            <person name="Kistaubayeva A."/>
            <person name="Javier-Lopez R."/>
            <person name="Bissenova U."/>
            <person name="Bissenbay A."/>
            <person name="Birkeland N.K."/>
        </authorList>
    </citation>
    <scope>NUCLEOTIDE SEQUENCE</scope>
    <source>
        <strain evidence="2">ZKZ2T</strain>
    </source>
</reference>
<comment type="caution">
    <text evidence="2">The sequence shown here is derived from an EMBL/GenBank/DDBJ whole genome shotgun (WGS) entry which is preliminary data.</text>
</comment>
<evidence type="ECO:0000313" key="3">
    <source>
        <dbReference type="Proteomes" id="UP001177120"/>
    </source>
</evidence>
<keyword evidence="1" id="KW-0812">Transmembrane</keyword>
<protein>
    <submittedName>
        <fullName evidence="2">Uncharacterized protein</fullName>
    </submittedName>
</protein>
<evidence type="ECO:0000256" key="1">
    <source>
        <dbReference type="SAM" id="Phobius"/>
    </source>
</evidence>
<proteinExistence type="predicted"/>
<feature type="transmembrane region" description="Helical" evidence="1">
    <location>
        <begin position="6"/>
        <end position="23"/>
    </location>
</feature>
<gene>
    <name evidence="2" type="ORF">JQC72_05955</name>
</gene>
<dbReference type="EMBL" id="JAFHAP010000006">
    <property type="protein sequence ID" value="MBN2909064.1"/>
    <property type="molecule type" value="Genomic_DNA"/>
</dbReference>
<dbReference type="RefSeq" id="WP_205493745.1">
    <property type="nucleotide sequence ID" value="NZ_JAFHAP010000006.1"/>
</dbReference>
<organism evidence="2 3">
    <name type="scientific">Polycladomyces zharkentensis</name>
    <dbReference type="NCBI Taxonomy" id="2807616"/>
    <lineage>
        <taxon>Bacteria</taxon>
        <taxon>Bacillati</taxon>
        <taxon>Bacillota</taxon>
        <taxon>Bacilli</taxon>
        <taxon>Bacillales</taxon>
        <taxon>Thermoactinomycetaceae</taxon>
        <taxon>Polycladomyces</taxon>
    </lineage>
</organism>
<evidence type="ECO:0000313" key="2">
    <source>
        <dbReference type="EMBL" id="MBN2909064.1"/>
    </source>
</evidence>
<accession>A0ABS2WHU2</accession>
<keyword evidence="3" id="KW-1185">Reference proteome</keyword>
<name>A0ABS2WHU2_9BACL</name>
<keyword evidence="1" id="KW-0472">Membrane</keyword>